<dbReference type="InterPro" id="IPR004843">
    <property type="entry name" value="Calcineurin-like_PHP"/>
</dbReference>
<proteinExistence type="predicted"/>
<feature type="compositionally biased region" description="Acidic residues" evidence="3">
    <location>
        <begin position="762"/>
        <end position="803"/>
    </location>
</feature>
<dbReference type="Gene3D" id="2.60.120.260">
    <property type="entry name" value="Galactose-binding domain-like"/>
    <property type="match status" value="1"/>
</dbReference>
<dbReference type="SUPFAM" id="SSF56300">
    <property type="entry name" value="Metallo-dependent phosphatases"/>
    <property type="match status" value="1"/>
</dbReference>
<dbReference type="Pfam" id="PF00149">
    <property type="entry name" value="Metallophos"/>
    <property type="match status" value="1"/>
</dbReference>
<keyword evidence="4" id="KW-1133">Transmembrane helix</keyword>
<feature type="chain" id="PRO_5012778520" evidence="5">
    <location>
        <begin position="28"/>
        <end position="850"/>
    </location>
</feature>
<evidence type="ECO:0000256" key="3">
    <source>
        <dbReference type="SAM" id="MobiDB-lite"/>
    </source>
</evidence>
<feature type="domain" description="Pesticidal crystal protein Cry22Aa Ig-like" evidence="7">
    <location>
        <begin position="636"/>
        <end position="706"/>
    </location>
</feature>
<keyword evidence="2" id="KW-0677">Repeat</keyword>
<reference evidence="10" key="1">
    <citation type="submission" date="2017-02" db="EMBL/GenBank/DDBJ databases">
        <authorList>
            <person name="Dridi B."/>
        </authorList>
    </citation>
    <scope>NUCLEOTIDE SEQUENCE [LARGE SCALE GENOMIC DNA]</scope>
    <source>
        <strain evidence="10">B Co 03.10</strain>
    </source>
</reference>
<evidence type="ECO:0000256" key="2">
    <source>
        <dbReference type="ARBA" id="ARBA00022737"/>
    </source>
</evidence>
<feature type="compositionally biased region" description="Polar residues" evidence="3">
    <location>
        <begin position="689"/>
        <end position="704"/>
    </location>
</feature>
<dbReference type="GO" id="GO:0005975">
    <property type="term" value="P:carbohydrate metabolic process"/>
    <property type="evidence" value="ECO:0007669"/>
    <property type="project" value="UniProtKB-ARBA"/>
</dbReference>
<accession>A0A1X6WUK7</accession>
<dbReference type="InterPro" id="IPR032179">
    <property type="entry name" value="Cry22Aa_Ig-like"/>
</dbReference>
<evidence type="ECO:0000259" key="8">
    <source>
        <dbReference type="Pfam" id="PF16656"/>
    </source>
</evidence>
<dbReference type="AlphaFoldDB" id="A0A1X6WUK7"/>
<feature type="domain" description="Purple acid phosphatase N-terminal" evidence="8">
    <location>
        <begin position="239"/>
        <end position="327"/>
    </location>
</feature>
<dbReference type="EMBL" id="FWFF01000001">
    <property type="protein sequence ID" value="SLM88925.1"/>
    <property type="molecule type" value="Genomic_DNA"/>
</dbReference>
<evidence type="ECO:0000256" key="5">
    <source>
        <dbReference type="SAM" id="SignalP"/>
    </source>
</evidence>
<evidence type="ECO:0000259" key="7">
    <source>
        <dbReference type="Pfam" id="PF16403"/>
    </source>
</evidence>
<dbReference type="Pfam" id="PF16403">
    <property type="entry name" value="Bact_surface_Ig-like"/>
    <property type="match status" value="1"/>
</dbReference>
<dbReference type="GO" id="GO:0046872">
    <property type="term" value="F:metal ion binding"/>
    <property type="evidence" value="ECO:0007669"/>
    <property type="project" value="InterPro"/>
</dbReference>
<sequence length="850" mass="91222">MKHLTRLFAATAALTLLSPAAATSAFASPSDTVSPTNLLVSGEAEWSYLDDDTDPADGLPERTDWTDASFDDSAWESATGSFGALRGELDELNGGFTPDNLLQQYKDGEGAPNTEAFFFRTNITVEAEDLEDAGQLAGALQYDDAATVYVNGERVAGFDDDGIDYPSEGERRNMQYGGSNRSAPQEGTFAIDPEVLEPGENTIAVQLHQGRATSSDLYFDFKDLALEPEPGKVGQSSILLGVGSDQSERNLSWFTDSGVDESVQIAAGQHETLPGNAQTFEQTERGTADDGANDYVHSTVTGLEPSTWYSYRVGSEEGGWSDVQQFQNHDADLEHEFTFIGDAQIGSSGNIESDGDGWQTTLDRTNEMFPDSHFLLSAGDQIETGSGNPDEYQAYLEPEQMRTQTSAQTLGNHDYDGNQPQALFGQHFNLPNQWEGDPTGGNYWFTQNDVLHLNISTENRDFESHREFIEQTIAEQGDETSWTILTFHRSIYSAGIHAHTDGREIREEFAPVLADIEGIDMVLAGHDHTYARTHLMDGTEVSSEETTQAPEGHDQVHPEGNELMYITANSSSGSKYYNLVPESTTPWTAVRDQSRTPTTANVEVGECSITTTSVRVDNGEQIDKVELVKDKTGPEIETPGDTELTVGDDFDPMDGVEASDECGELTDEGITVDGSVDTATAGTYDLTYSATDTAGNEGTATRTITVAEAPSPEPTEDPTQDPTDEPSDEPSDDPSDDPTDGPSDDPTDQPTGEPTDQPTDGPIDDPSDDPSDDSDEGRDDDGQDDGQGDGGQDDEGQGDDGDDAPQGGEDDRNDGGDLPRTGATLAGLGAGVTLLGAGIAALVASRRRKA</sequence>
<dbReference type="RefSeq" id="WP_087003318.1">
    <property type="nucleotide sequence ID" value="NZ_FWFF01000001.1"/>
</dbReference>
<evidence type="ECO:0000313" key="10">
    <source>
        <dbReference type="Proteomes" id="UP000196581"/>
    </source>
</evidence>
<dbReference type="Gene3D" id="3.60.21.10">
    <property type="match status" value="1"/>
</dbReference>
<dbReference type="InterPro" id="IPR006970">
    <property type="entry name" value="PT"/>
</dbReference>
<dbReference type="InterPro" id="IPR015914">
    <property type="entry name" value="PAPs_N"/>
</dbReference>
<dbReference type="InterPro" id="IPR029052">
    <property type="entry name" value="Metallo-depent_PP-like"/>
</dbReference>
<keyword evidence="4" id="KW-0812">Transmembrane</keyword>
<protein>
    <submittedName>
        <fullName evidence="9">Uncharacterized protein</fullName>
    </submittedName>
</protein>
<feature type="signal peptide" evidence="5">
    <location>
        <begin position="1"/>
        <end position="27"/>
    </location>
</feature>
<organism evidence="9 10">
    <name type="scientific">Brevibacterium yomogidense</name>
    <dbReference type="NCBI Taxonomy" id="946573"/>
    <lineage>
        <taxon>Bacteria</taxon>
        <taxon>Bacillati</taxon>
        <taxon>Actinomycetota</taxon>
        <taxon>Actinomycetes</taxon>
        <taxon>Micrococcales</taxon>
        <taxon>Brevibacteriaceae</taxon>
        <taxon>Brevibacterium</taxon>
    </lineage>
</organism>
<keyword evidence="4" id="KW-0472">Membrane</keyword>
<feature type="region of interest" description="Disordered" evidence="3">
    <location>
        <begin position="689"/>
        <end position="824"/>
    </location>
</feature>
<feature type="transmembrane region" description="Helical" evidence="4">
    <location>
        <begin position="822"/>
        <end position="844"/>
    </location>
</feature>
<keyword evidence="1 5" id="KW-0732">Signal</keyword>
<dbReference type="Gene3D" id="2.60.40.10">
    <property type="entry name" value="Immunoglobulins"/>
    <property type="match status" value="1"/>
</dbReference>
<dbReference type="PANTHER" id="PTHR45867:SF3">
    <property type="entry name" value="ACID PHOSPHATASE TYPE 7"/>
    <property type="match status" value="1"/>
</dbReference>
<dbReference type="PANTHER" id="PTHR45867">
    <property type="entry name" value="PURPLE ACID PHOSPHATASE"/>
    <property type="match status" value="1"/>
</dbReference>
<feature type="compositionally biased region" description="Acidic residues" evidence="3">
    <location>
        <begin position="714"/>
        <end position="747"/>
    </location>
</feature>
<name>A0A1X6WUK7_9MICO</name>
<evidence type="ECO:0000313" key="9">
    <source>
        <dbReference type="EMBL" id="SLM88925.1"/>
    </source>
</evidence>
<keyword evidence="10" id="KW-1185">Reference proteome</keyword>
<dbReference type="Pfam" id="PF16656">
    <property type="entry name" value="Pur_ac_phosph_N"/>
    <property type="match status" value="1"/>
</dbReference>
<dbReference type="Proteomes" id="UP000196581">
    <property type="component" value="Unassembled WGS sequence"/>
</dbReference>
<dbReference type="Pfam" id="PF04886">
    <property type="entry name" value="PT"/>
    <property type="match status" value="1"/>
</dbReference>
<dbReference type="InterPro" id="IPR013783">
    <property type="entry name" value="Ig-like_fold"/>
</dbReference>
<feature type="domain" description="Calcineurin-like phosphoesterase" evidence="6">
    <location>
        <begin position="337"/>
        <end position="530"/>
    </location>
</feature>
<gene>
    <name evidence="9" type="ORF">FM105_00965</name>
</gene>
<evidence type="ECO:0000259" key="6">
    <source>
        <dbReference type="Pfam" id="PF00149"/>
    </source>
</evidence>
<dbReference type="GO" id="GO:0003993">
    <property type="term" value="F:acid phosphatase activity"/>
    <property type="evidence" value="ECO:0007669"/>
    <property type="project" value="InterPro"/>
</dbReference>
<evidence type="ECO:0000256" key="1">
    <source>
        <dbReference type="ARBA" id="ARBA00022729"/>
    </source>
</evidence>
<dbReference type="SUPFAM" id="SSF49363">
    <property type="entry name" value="Purple acid phosphatase, N-terminal domain"/>
    <property type="match status" value="1"/>
</dbReference>
<dbReference type="InterPro" id="IPR008963">
    <property type="entry name" value="Purple_acid_Pase-like_N"/>
</dbReference>
<evidence type="ECO:0000256" key="4">
    <source>
        <dbReference type="SAM" id="Phobius"/>
    </source>
</evidence>